<dbReference type="Proteomes" id="UP000789739">
    <property type="component" value="Unassembled WGS sequence"/>
</dbReference>
<gene>
    <name evidence="2" type="ORF">PBRASI_LOCUS11285</name>
</gene>
<protein>
    <submittedName>
        <fullName evidence="2">1812_t:CDS:1</fullName>
    </submittedName>
</protein>
<comment type="caution">
    <text evidence="2">The sequence shown here is derived from an EMBL/GenBank/DDBJ whole genome shotgun (WGS) entry which is preliminary data.</text>
</comment>
<evidence type="ECO:0000256" key="1">
    <source>
        <dbReference type="SAM" id="MobiDB-lite"/>
    </source>
</evidence>
<proteinExistence type="predicted"/>
<sequence>MLMGCSERRAFIWGTLRWGQTKSLEGEYCSGRRVLLWKESAALKGELSSRGLHGGGRPNLWKVTSPSGTGTYDARVLGQTGKRQENGNNDEQNSEMDKYTSFSPHTQTQNHQNCYSLRKRKGIVEYKSSERHACYVVGCNILVVGNSKINSMNNVNRKQRKNTNDEGSDVS</sequence>
<keyword evidence="3" id="KW-1185">Reference proteome</keyword>
<feature type="region of interest" description="Disordered" evidence="1">
    <location>
        <begin position="78"/>
        <end position="114"/>
    </location>
</feature>
<dbReference type="EMBL" id="CAJVPI010004896">
    <property type="protein sequence ID" value="CAG8670682.1"/>
    <property type="molecule type" value="Genomic_DNA"/>
</dbReference>
<feature type="compositionally biased region" description="Polar residues" evidence="1">
    <location>
        <begin position="100"/>
        <end position="114"/>
    </location>
</feature>
<reference evidence="2" key="1">
    <citation type="submission" date="2021-06" db="EMBL/GenBank/DDBJ databases">
        <authorList>
            <person name="Kallberg Y."/>
            <person name="Tangrot J."/>
            <person name="Rosling A."/>
        </authorList>
    </citation>
    <scope>NUCLEOTIDE SEQUENCE</scope>
    <source>
        <strain evidence="2">BR232B</strain>
    </source>
</reference>
<feature type="non-terminal residue" evidence="2">
    <location>
        <position position="1"/>
    </location>
</feature>
<evidence type="ECO:0000313" key="3">
    <source>
        <dbReference type="Proteomes" id="UP000789739"/>
    </source>
</evidence>
<accession>A0A9N9HA03</accession>
<organism evidence="2 3">
    <name type="scientific">Paraglomus brasilianum</name>
    <dbReference type="NCBI Taxonomy" id="144538"/>
    <lineage>
        <taxon>Eukaryota</taxon>
        <taxon>Fungi</taxon>
        <taxon>Fungi incertae sedis</taxon>
        <taxon>Mucoromycota</taxon>
        <taxon>Glomeromycotina</taxon>
        <taxon>Glomeromycetes</taxon>
        <taxon>Paraglomerales</taxon>
        <taxon>Paraglomeraceae</taxon>
        <taxon>Paraglomus</taxon>
    </lineage>
</organism>
<evidence type="ECO:0000313" key="2">
    <source>
        <dbReference type="EMBL" id="CAG8670682.1"/>
    </source>
</evidence>
<name>A0A9N9HA03_9GLOM</name>
<dbReference type="AlphaFoldDB" id="A0A9N9HA03"/>